<gene>
    <name evidence="2" type="ORF">K435DRAFT_867228</name>
</gene>
<accession>A0A4S8LFB3</accession>
<name>A0A4S8LFB3_DENBC</name>
<protein>
    <recommendedName>
        <fullName evidence="1">DUF6924 domain-containing protein</fullName>
    </recommendedName>
</protein>
<sequence length="210" mass="23990">MRMIPKRIANGVIILIILEQRFSKLFSYNMFRPNRDKSNDWQVSPSTLLPFLTMPERKIALYVSSSAVTPECQAQIHHDFDTAPSVSGGQASPGWIEFVPESKTWSVGLSPEAIHTKHSEQFVPRYPRRPVIILDERTARDGSVLVVSPVVNEQTNQFEYSDLRFVSRRVPDAAMNLVIGNQTLAEYKYHVDEDGVWRWFKNSTVPNPDT</sequence>
<evidence type="ECO:0000259" key="1">
    <source>
        <dbReference type="Pfam" id="PF21962"/>
    </source>
</evidence>
<keyword evidence="3" id="KW-1185">Reference proteome</keyword>
<organism evidence="2 3">
    <name type="scientific">Dendrothele bispora (strain CBS 962.96)</name>
    <dbReference type="NCBI Taxonomy" id="1314807"/>
    <lineage>
        <taxon>Eukaryota</taxon>
        <taxon>Fungi</taxon>
        <taxon>Dikarya</taxon>
        <taxon>Basidiomycota</taxon>
        <taxon>Agaricomycotina</taxon>
        <taxon>Agaricomycetes</taxon>
        <taxon>Agaricomycetidae</taxon>
        <taxon>Agaricales</taxon>
        <taxon>Agaricales incertae sedis</taxon>
        <taxon>Dendrothele</taxon>
    </lineage>
</organism>
<dbReference type="Pfam" id="PF21962">
    <property type="entry name" value="DUF6924"/>
    <property type="match status" value="1"/>
</dbReference>
<feature type="domain" description="DUF6924" evidence="1">
    <location>
        <begin position="114"/>
        <end position="199"/>
    </location>
</feature>
<reference evidence="2 3" key="1">
    <citation type="journal article" date="2019" name="Nat. Ecol. Evol.">
        <title>Megaphylogeny resolves global patterns of mushroom evolution.</title>
        <authorList>
            <person name="Varga T."/>
            <person name="Krizsan K."/>
            <person name="Foldi C."/>
            <person name="Dima B."/>
            <person name="Sanchez-Garcia M."/>
            <person name="Sanchez-Ramirez S."/>
            <person name="Szollosi G.J."/>
            <person name="Szarkandi J.G."/>
            <person name="Papp V."/>
            <person name="Albert L."/>
            <person name="Andreopoulos W."/>
            <person name="Angelini C."/>
            <person name="Antonin V."/>
            <person name="Barry K.W."/>
            <person name="Bougher N.L."/>
            <person name="Buchanan P."/>
            <person name="Buyck B."/>
            <person name="Bense V."/>
            <person name="Catcheside P."/>
            <person name="Chovatia M."/>
            <person name="Cooper J."/>
            <person name="Damon W."/>
            <person name="Desjardin D."/>
            <person name="Finy P."/>
            <person name="Geml J."/>
            <person name="Haridas S."/>
            <person name="Hughes K."/>
            <person name="Justo A."/>
            <person name="Karasinski D."/>
            <person name="Kautmanova I."/>
            <person name="Kiss B."/>
            <person name="Kocsube S."/>
            <person name="Kotiranta H."/>
            <person name="LaButti K.M."/>
            <person name="Lechner B.E."/>
            <person name="Liimatainen K."/>
            <person name="Lipzen A."/>
            <person name="Lukacs Z."/>
            <person name="Mihaltcheva S."/>
            <person name="Morgado L.N."/>
            <person name="Niskanen T."/>
            <person name="Noordeloos M.E."/>
            <person name="Ohm R.A."/>
            <person name="Ortiz-Santana B."/>
            <person name="Ovrebo C."/>
            <person name="Racz N."/>
            <person name="Riley R."/>
            <person name="Savchenko A."/>
            <person name="Shiryaev A."/>
            <person name="Soop K."/>
            <person name="Spirin V."/>
            <person name="Szebenyi C."/>
            <person name="Tomsovsky M."/>
            <person name="Tulloss R.E."/>
            <person name="Uehling J."/>
            <person name="Grigoriev I.V."/>
            <person name="Vagvolgyi C."/>
            <person name="Papp T."/>
            <person name="Martin F.M."/>
            <person name="Miettinen O."/>
            <person name="Hibbett D.S."/>
            <person name="Nagy L.G."/>
        </authorList>
    </citation>
    <scope>NUCLEOTIDE SEQUENCE [LARGE SCALE GENOMIC DNA]</scope>
    <source>
        <strain evidence="2 3">CBS 962.96</strain>
    </source>
</reference>
<proteinExistence type="predicted"/>
<evidence type="ECO:0000313" key="3">
    <source>
        <dbReference type="Proteomes" id="UP000297245"/>
    </source>
</evidence>
<dbReference type="OrthoDB" id="2999570at2759"/>
<dbReference type="Proteomes" id="UP000297245">
    <property type="component" value="Unassembled WGS sequence"/>
</dbReference>
<dbReference type="AlphaFoldDB" id="A0A4S8LFB3"/>
<dbReference type="EMBL" id="ML179447">
    <property type="protein sequence ID" value="THU87521.1"/>
    <property type="molecule type" value="Genomic_DNA"/>
</dbReference>
<evidence type="ECO:0000313" key="2">
    <source>
        <dbReference type="EMBL" id="THU87521.1"/>
    </source>
</evidence>
<dbReference type="InterPro" id="IPR053832">
    <property type="entry name" value="DUF6924"/>
</dbReference>